<dbReference type="EMBL" id="CP047628">
    <property type="protein sequence ID" value="QIW57861.1"/>
    <property type="molecule type" value="Genomic_DNA"/>
</dbReference>
<reference evidence="1 2" key="1">
    <citation type="submission" date="2019-12" db="EMBL/GenBank/DDBJ databases">
        <title>Whole genome sequences of Lactococcus raffinolactis strains isolated from sewage.</title>
        <authorList>
            <person name="Ybazeta G."/>
            <person name="Ross M."/>
            <person name="Brabant-Kirwan D."/>
            <person name="Saleh M."/>
            <person name="Dillon J.A."/>
            <person name="Splinter K."/>
            <person name="Nokhbeh R."/>
        </authorList>
    </citation>
    <scope>NUCLEOTIDE SEQUENCE [LARGE SCALE GENOMIC DNA]</scope>
    <source>
        <strain evidence="1 2">Lr_19_14</strain>
    </source>
</reference>
<gene>
    <name evidence="1" type="ORF">GU334_02520</name>
</gene>
<sequence>MDLNNLNKTEVEELLKVLKYPKNKTTYSKIYQELTSFASSIKEDLMVYDIDYDLEYKLHIYRGKYEQSRFSISIRFKENNKHLLRLDVNPSNIHENPDGSKITGSHYHLYSNNFEKVDRVATPIPKGMFPNLDTIIEAFIDFESYVNIKS</sequence>
<proteinExistence type="predicted"/>
<accession>A0AAE7CRU7</accession>
<dbReference type="InterPro" id="IPR053916">
    <property type="entry name" value="DUF6978"/>
</dbReference>
<evidence type="ECO:0000313" key="2">
    <source>
        <dbReference type="Proteomes" id="UP000501558"/>
    </source>
</evidence>
<dbReference type="Pfam" id="PF22398">
    <property type="entry name" value="DUF6978"/>
    <property type="match status" value="1"/>
</dbReference>
<protein>
    <submittedName>
        <fullName evidence="1">Uncharacterized protein</fullName>
    </submittedName>
</protein>
<evidence type="ECO:0000313" key="1">
    <source>
        <dbReference type="EMBL" id="QIW57861.1"/>
    </source>
</evidence>
<dbReference type="Proteomes" id="UP000501558">
    <property type="component" value="Chromosome"/>
</dbReference>
<name>A0AAE7CRU7_9LACT</name>
<dbReference type="AlphaFoldDB" id="A0AAE7CRU7"/>
<keyword evidence="2" id="KW-1185">Reference proteome</keyword>
<dbReference type="RefSeq" id="WP_167841078.1">
    <property type="nucleotide sequence ID" value="NZ_CP047628.1"/>
</dbReference>
<organism evidence="1 2">
    <name type="scientific">Pseudolactococcus raffinolactis</name>
    <dbReference type="NCBI Taxonomy" id="1366"/>
    <lineage>
        <taxon>Bacteria</taxon>
        <taxon>Bacillati</taxon>
        <taxon>Bacillota</taxon>
        <taxon>Bacilli</taxon>
        <taxon>Lactobacillales</taxon>
        <taxon>Streptococcaceae</taxon>
        <taxon>Pseudolactococcus</taxon>
    </lineage>
</organism>